<dbReference type="Pfam" id="PF13673">
    <property type="entry name" value="Acetyltransf_10"/>
    <property type="match status" value="1"/>
</dbReference>
<proteinExistence type="predicted"/>
<dbReference type="InterPro" id="IPR000182">
    <property type="entry name" value="GNAT_dom"/>
</dbReference>
<dbReference type="InterPro" id="IPR016181">
    <property type="entry name" value="Acyl_CoA_acyltransferase"/>
</dbReference>
<dbReference type="Gene3D" id="3.40.630.30">
    <property type="match status" value="1"/>
</dbReference>
<dbReference type="InParanoid" id="A0A0Q2S8E3"/>
<protein>
    <submittedName>
        <fullName evidence="2">Acyltransferase</fullName>
    </submittedName>
</protein>
<dbReference type="EMBL" id="LKHS01000064">
    <property type="protein sequence ID" value="KQH83491.1"/>
    <property type="molecule type" value="Genomic_DNA"/>
</dbReference>
<keyword evidence="2" id="KW-0808">Transferase</keyword>
<name>A0A0Q2S8E3_VIBFU</name>
<organism evidence="2 3">
    <name type="scientific">Vibrio furnissii</name>
    <dbReference type="NCBI Taxonomy" id="29494"/>
    <lineage>
        <taxon>Bacteria</taxon>
        <taxon>Pseudomonadati</taxon>
        <taxon>Pseudomonadota</taxon>
        <taxon>Gammaproteobacteria</taxon>
        <taxon>Vibrionales</taxon>
        <taxon>Vibrionaceae</taxon>
        <taxon>Vibrio</taxon>
    </lineage>
</organism>
<dbReference type="AlphaFoldDB" id="A0A0Q2S8E3"/>
<keyword evidence="2" id="KW-0012">Acyltransferase</keyword>
<accession>A0A0Q2S8E3</accession>
<sequence>MPTLQFEPIDPIKLPLVKRFYKQHYASTKPKRDELMIGAYGNQGLCGIVRFRTVAQYRLLTGMAVESAQRGTGIGHALLHYCQAHILQQHDYCFAYTHLTEFYRKACFIPIAAETLPAELQTLFKRYSSSGKDLIPMQFIPEIC</sequence>
<evidence type="ECO:0000259" key="1">
    <source>
        <dbReference type="Pfam" id="PF13673"/>
    </source>
</evidence>
<comment type="caution">
    <text evidence="2">The sequence shown here is derived from an EMBL/GenBank/DDBJ whole genome shotgun (WGS) entry which is preliminary data.</text>
</comment>
<keyword evidence="3" id="KW-1185">Reference proteome</keyword>
<dbReference type="RefSeq" id="WP_055467301.1">
    <property type="nucleotide sequence ID" value="NZ_LKHS01000064.1"/>
</dbReference>
<dbReference type="CDD" id="cd04301">
    <property type="entry name" value="NAT_SF"/>
    <property type="match status" value="1"/>
</dbReference>
<reference evidence="2 3" key="1">
    <citation type="submission" date="2015-08" db="EMBL/GenBank/DDBJ databases">
        <title>Antibacterial properties of a collection of Vibrionaceae strains.</title>
        <authorList>
            <person name="Giubergia S."/>
        </authorList>
    </citation>
    <scope>NUCLEOTIDE SEQUENCE [LARGE SCALE GENOMIC DNA]</scope>
    <source>
        <strain evidence="2 3">S0821</strain>
    </source>
</reference>
<evidence type="ECO:0000313" key="2">
    <source>
        <dbReference type="EMBL" id="KQH83491.1"/>
    </source>
</evidence>
<dbReference type="Proteomes" id="UP000051221">
    <property type="component" value="Unassembled WGS sequence"/>
</dbReference>
<feature type="domain" description="N-acetyltransferase" evidence="1">
    <location>
        <begin position="22"/>
        <end position="114"/>
    </location>
</feature>
<dbReference type="GO" id="GO:0016747">
    <property type="term" value="F:acyltransferase activity, transferring groups other than amino-acyl groups"/>
    <property type="evidence" value="ECO:0007669"/>
    <property type="project" value="InterPro"/>
</dbReference>
<dbReference type="SUPFAM" id="SSF55729">
    <property type="entry name" value="Acyl-CoA N-acyltransferases (Nat)"/>
    <property type="match status" value="1"/>
</dbReference>
<evidence type="ECO:0000313" key="3">
    <source>
        <dbReference type="Proteomes" id="UP000051221"/>
    </source>
</evidence>
<gene>
    <name evidence="2" type="ORF">AMR76_22580</name>
</gene>